<sequence>MKTEIIIRPIKISDAEKVLEIYRPYIENTNITFEYTVPNLEEWRERIETVSKQFPWLVAELEGDILGYAYAAKHRDRIAYQWCCEASVYLSDNAQGKGFAKILYEKLFEILKIQGYINVYAILTSPNTKSEKFHENFRFNDVGRFYKAGFKFNEWHHTRWMQLHLNEHEIPPSELIPFSEIEQSDEVQIILRNN</sequence>
<dbReference type="InterPro" id="IPR000182">
    <property type="entry name" value="GNAT_dom"/>
</dbReference>
<dbReference type="RefSeq" id="WP_084017857.1">
    <property type="nucleotide sequence ID" value="NZ_FWXS01000007.1"/>
</dbReference>
<proteinExistence type="predicted"/>
<accession>A0A1W2BVI7</accession>
<dbReference type="PANTHER" id="PTHR43072:SF8">
    <property type="entry name" value="ACYLTRANSFERASE FABY-RELATED"/>
    <property type="match status" value="1"/>
</dbReference>
<organism evidence="2 3">
    <name type="scientific">Moheibacter sediminis</name>
    <dbReference type="NCBI Taxonomy" id="1434700"/>
    <lineage>
        <taxon>Bacteria</taxon>
        <taxon>Pseudomonadati</taxon>
        <taxon>Bacteroidota</taxon>
        <taxon>Flavobacteriia</taxon>
        <taxon>Flavobacteriales</taxon>
        <taxon>Weeksellaceae</taxon>
        <taxon>Moheibacter</taxon>
    </lineage>
</organism>
<dbReference type="CDD" id="cd04301">
    <property type="entry name" value="NAT_SF"/>
    <property type="match status" value="1"/>
</dbReference>
<evidence type="ECO:0000313" key="2">
    <source>
        <dbReference type="EMBL" id="SMC76967.1"/>
    </source>
</evidence>
<reference evidence="2 3" key="1">
    <citation type="submission" date="2017-04" db="EMBL/GenBank/DDBJ databases">
        <authorList>
            <person name="Afonso C.L."/>
            <person name="Miller P.J."/>
            <person name="Scott M.A."/>
            <person name="Spackman E."/>
            <person name="Goraichik I."/>
            <person name="Dimitrov K.M."/>
            <person name="Suarez D.L."/>
            <person name="Swayne D.E."/>
        </authorList>
    </citation>
    <scope>NUCLEOTIDE SEQUENCE [LARGE SCALE GENOMIC DNA]</scope>
    <source>
        <strain evidence="2 3">CGMCC 1.12708</strain>
    </source>
</reference>
<keyword evidence="2" id="KW-0808">Transferase</keyword>
<dbReference type="InterPro" id="IPR016181">
    <property type="entry name" value="Acyl_CoA_acyltransferase"/>
</dbReference>
<dbReference type="Pfam" id="PF13420">
    <property type="entry name" value="Acetyltransf_4"/>
    <property type="match status" value="1"/>
</dbReference>
<dbReference type="PROSITE" id="PS51186">
    <property type="entry name" value="GNAT"/>
    <property type="match status" value="1"/>
</dbReference>
<dbReference type="EMBL" id="FWXS01000007">
    <property type="protein sequence ID" value="SMC76967.1"/>
    <property type="molecule type" value="Genomic_DNA"/>
</dbReference>
<dbReference type="PANTHER" id="PTHR43072">
    <property type="entry name" value="N-ACETYLTRANSFERASE"/>
    <property type="match status" value="1"/>
</dbReference>
<evidence type="ECO:0000259" key="1">
    <source>
        <dbReference type="PROSITE" id="PS51186"/>
    </source>
</evidence>
<evidence type="ECO:0000313" key="3">
    <source>
        <dbReference type="Proteomes" id="UP000192393"/>
    </source>
</evidence>
<dbReference type="OrthoDB" id="9799096at2"/>
<dbReference type="AlphaFoldDB" id="A0A1W2BVI7"/>
<gene>
    <name evidence="2" type="ORF">SAMN06296427_107182</name>
</gene>
<dbReference type="Proteomes" id="UP000192393">
    <property type="component" value="Unassembled WGS sequence"/>
</dbReference>
<protein>
    <submittedName>
        <fullName evidence="2">Phosphinothricin acetyltransferase</fullName>
    </submittedName>
</protein>
<feature type="domain" description="N-acetyltransferase" evidence="1">
    <location>
        <begin position="5"/>
        <end position="166"/>
    </location>
</feature>
<dbReference type="Gene3D" id="3.40.630.30">
    <property type="match status" value="1"/>
</dbReference>
<dbReference type="GO" id="GO:0016747">
    <property type="term" value="F:acyltransferase activity, transferring groups other than amino-acyl groups"/>
    <property type="evidence" value="ECO:0007669"/>
    <property type="project" value="InterPro"/>
</dbReference>
<name>A0A1W2BVI7_9FLAO</name>
<dbReference type="SUPFAM" id="SSF55729">
    <property type="entry name" value="Acyl-CoA N-acyltransferases (Nat)"/>
    <property type="match status" value="1"/>
</dbReference>
<keyword evidence="3" id="KW-1185">Reference proteome</keyword>
<dbReference type="STRING" id="1434700.SAMN06296427_107182"/>